<sequence>MNMHRHNQRGLSLISLMIALLIGTFLLAGLFAVWFQTRQTFSAQSQLAQVQDNQRMALIILGNAVQTAGYYPVAANYGTSPPSTPYTQTNVFITNSTFATAGQVIYGTHSSSNPTNDTLALRFMADPTSGNTLDCLGQTDTAQTVVTNTFQITNNNLTCSVNSNTAQTIVTGVKGFEVYYGVSSSQQDNSVVEYLTADQMSSAQWGYVQSVNLQLTFVNPLYGLPGQAGQTSSTLPVISRIVSLPQQAK</sequence>
<name>A0ABQ1G2X1_9GAMM</name>
<accession>A0ABQ1G2X1</accession>
<dbReference type="EMBL" id="BMJA01000002">
    <property type="protein sequence ID" value="GGA35641.1"/>
    <property type="molecule type" value="Genomic_DNA"/>
</dbReference>
<dbReference type="Pfam" id="PF16074">
    <property type="entry name" value="PilW"/>
    <property type="match status" value="1"/>
</dbReference>
<dbReference type="Proteomes" id="UP000620046">
    <property type="component" value="Unassembled WGS sequence"/>
</dbReference>
<keyword evidence="3" id="KW-1185">Reference proteome</keyword>
<feature type="transmembrane region" description="Helical" evidence="1">
    <location>
        <begin position="12"/>
        <end position="35"/>
    </location>
</feature>
<reference evidence="3" key="1">
    <citation type="journal article" date="2019" name="Int. J. Syst. Evol. Microbiol.">
        <title>The Global Catalogue of Microorganisms (GCM) 10K type strain sequencing project: providing services to taxonomists for standard genome sequencing and annotation.</title>
        <authorList>
            <consortium name="The Broad Institute Genomics Platform"/>
            <consortium name="The Broad Institute Genome Sequencing Center for Infectious Disease"/>
            <person name="Wu L."/>
            <person name="Ma J."/>
        </authorList>
    </citation>
    <scope>NUCLEOTIDE SEQUENCE [LARGE SCALE GENOMIC DNA]</scope>
    <source>
        <strain evidence="3">CGMCC 1.15439</strain>
    </source>
</reference>
<dbReference type="RefSeq" id="WP_188795667.1">
    <property type="nucleotide sequence ID" value="NZ_BMJA01000002.1"/>
</dbReference>
<keyword evidence="1" id="KW-1133">Transmembrane helix</keyword>
<comment type="caution">
    <text evidence="2">The sequence shown here is derived from an EMBL/GenBank/DDBJ whole genome shotgun (WGS) entry which is preliminary data.</text>
</comment>
<evidence type="ECO:0000256" key="1">
    <source>
        <dbReference type="SAM" id="Phobius"/>
    </source>
</evidence>
<keyword evidence="1" id="KW-0812">Transmembrane</keyword>
<keyword evidence="1" id="KW-0472">Membrane</keyword>
<organism evidence="2 3">
    <name type="scientific">Dyella nitratireducens</name>
    <dbReference type="NCBI Taxonomy" id="1849580"/>
    <lineage>
        <taxon>Bacteria</taxon>
        <taxon>Pseudomonadati</taxon>
        <taxon>Pseudomonadota</taxon>
        <taxon>Gammaproteobacteria</taxon>
        <taxon>Lysobacterales</taxon>
        <taxon>Rhodanobacteraceae</taxon>
        <taxon>Dyella</taxon>
    </lineage>
</organism>
<gene>
    <name evidence="2" type="ORF">GCM10010981_25910</name>
</gene>
<dbReference type="InterPro" id="IPR012902">
    <property type="entry name" value="N_methyl_site"/>
</dbReference>
<dbReference type="InterPro" id="IPR032092">
    <property type="entry name" value="PilW"/>
</dbReference>
<evidence type="ECO:0000313" key="2">
    <source>
        <dbReference type="EMBL" id="GGA35641.1"/>
    </source>
</evidence>
<protein>
    <submittedName>
        <fullName evidence="2">Uncharacterized protein</fullName>
    </submittedName>
</protein>
<proteinExistence type="predicted"/>
<dbReference type="Pfam" id="PF07963">
    <property type="entry name" value="N_methyl"/>
    <property type="match status" value="1"/>
</dbReference>
<evidence type="ECO:0000313" key="3">
    <source>
        <dbReference type="Proteomes" id="UP000620046"/>
    </source>
</evidence>